<evidence type="ECO:0000313" key="2">
    <source>
        <dbReference type="EMBL" id="KUO96053.1"/>
    </source>
</evidence>
<accession>A0A101XR90</accession>
<dbReference type="EMBL" id="LPVJ01000029">
    <property type="protein sequence ID" value="KUO96053.1"/>
    <property type="molecule type" value="Genomic_DNA"/>
</dbReference>
<reference evidence="2 3" key="1">
    <citation type="submission" date="2015-12" db="EMBL/GenBank/DDBJ databases">
        <title>Draft genome sequence of Acidibacillus ferrooxidans ITV001, isolated from a chalcopyrite acid mine drainage site in Brazil.</title>
        <authorList>
            <person name="Dall'Agnol H."/>
            <person name="Nancucheo I."/>
            <person name="Johnson B."/>
            <person name="Oliveira R."/>
            <person name="Leite L."/>
            <person name="Pylro V."/>
            <person name="Nunes G.L."/>
            <person name="Tzotzos G."/>
            <person name="Fernandes G.R."/>
            <person name="Dutra J."/>
            <person name="Orellana S.C."/>
            <person name="Oliveira G."/>
        </authorList>
    </citation>
    <scope>NUCLEOTIDE SEQUENCE [LARGE SCALE GENOMIC DNA]</scope>
    <source>
        <strain evidence="3">ITV01</strain>
    </source>
</reference>
<comment type="caution">
    <text evidence="2">The sequence shown here is derived from an EMBL/GenBank/DDBJ whole genome shotgun (WGS) entry which is preliminary data.</text>
</comment>
<feature type="transmembrane region" description="Helical" evidence="1">
    <location>
        <begin position="93"/>
        <end position="111"/>
    </location>
</feature>
<dbReference type="RefSeq" id="WP_067715025.1">
    <property type="nucleotide sequence ID" value="NZ_LPVJ01000029.1"/>
</dbReference>
<dbReference type="Proteomes" id="UP000053557">
    <property type="component" value="Unassembled WGS sequence"/>
</dbReference>
<keyword evidence="1" id="KW-0812">Transmembrane</keyword>
<keyword evidence="1" id="KW-1133">Transmembrane helix</keyword>
<evidence type="ECO:0000256" key="1">
    <source>
        <dbReference type="SAM" id="Phobius"/>
    </source>
</evidence>
<organism evidence="2 3">
    <name type="scientific">Ferroacidibacillus organovorans</name>
    <dbReference type="NCBI Taxonomy" id="1765683"/>
    <lineage>
        <taxon>Bacteria</taxon>
        <taxon>Bacillati</taxon>
        <taxon>Bacillota</taxon>
        <taxon>Bacilli</taxon>
        <taxon>Bacillales</taxon>
        <taxon>Alicyclobacillaceae</taxon>
        <taxon>Ferroacidibacillus</taxon>
    </lineage>
</organism>
<evidence type="ECO:0000313" key="3">
    <source>
        <dbReference type="Proteomes" id="UP000053557"/>
    </source>
</evidence>
<keyword evidence="3" id="KW-1185">Reference proteome</keyword>
<evidence type="ECO:0008006" key="4">
    <source>
        <dbReference type="Google" id="ProtNLM"/>
    </source>
</evidence>
<dbReference type="OrthoDB" id="2375563at2"/>
<feature type="transmembrane region" description="Helical" evidence="1">
    <location>
        <begin position="48"/>
        <end position="81"/>
    </location>
</feature>
<sequence>MKQWVKRARSVQDKWDDQFLDWLSRHVDFFLALTCAVELFYGIARAQYSLVISIVLVGAISFFIGFVQSVAVTLLMMSTLFFHGVLVKHTLDIPFLVAATAGWLCVSWLGYHHREEQKNQKRRLQSIELDHEKTTSALPWAVSNEIRTSLAAIRFLLFPLQGESDGGDASREMPIAKATNELQRLENLFMDYEEIIQEKPSQSSRKV</sequence>
<keyword evidence="1" id="KW-0472">Membrane</keyword>
<name>A0A101XR90_9BACL</name>
<proteinExistence type="predicted"/>
<dbReference type="AlphaFoldDB" id="A0A101XR90"/>
<protein>
    <recommendedName>
        <fullName evidence="4">Histidine kinase</fullName>
    </recommendedName>
</protein>
<gene>
    <name evidence="2" type="ORF">ATW55_01400</name>
</gene>